<feature type="region of interest" description="Disordered" evidence="5">
    <location>
        <begin position="884"/>
        <end position="960"/>
    </location>
</feature>
<dbReference type="SUPFAM" id="SSF49363">
    <property type="entry name" value="Purple acid phosphatase, N-terminal domain"/>
    <property type="match status" value="1"/>
</dbReference>
<evidence type="ECO:0000256" key="1">
    <source>
        <dbReference type="ARBA" id="ARBA00022512"/>
    </source>
</evidence>
<keyword evidence="3" id="KW-0732">Signal</keyword>
<dbReference type="InterPro" id="IPR015914">
    <property type="entry name" value="PAPs_N"/>
</dbReference>
<gene>
    <name evidence="10" type="ORF">C1I91_24130</name>
</gene>
<feature type="domain" description="Calcineurin-like phosphoesterase" evidence="7">
    <location>
        <begin position="90"/>
        <end position="289"/>
    </location>
</feature>
<dbReference type="SUPFAM" id="SSF56300">
    <property type="entry name" value="Metallo-dependent phosphatases"/>
    <property type="match status" value="1"/>
</dbReference>
<dbReference type="Gene3D" id="2.60.40.380">
    <property type="entry name" value="Purple acid phosphatase-like, N-terminal"/>
    <property type="match status" value="1"/>
</dbReference>
<sequence length="1000" mass="106405">MNFTWYTDINSRDTEVQVVKKSDYTGSSFPTDKAKTFVGKKSQGNNNGISNKVTVNGLELNTAYVYRVGNGVSWSKEYDFKTQNTSAYNFLFAGDPQIGASGDINKDTNGWKDTLSKATSAFKNTSFLLSLGDQVNNGKELTDGNNEAEYTGYFAPDQLRNLPVAAFAGNHEMIKNGHNTHFNVPNLSTYGAVASNPDTGADYYFTYGSTLFMVLNSNDTNTADHEAFMKDAIAKNPSATWKVVSLHHSIYSSANHETDADIIARRNSMPQVYTALGIDVVLDGHDHCYTRTYQMVNNVPTPQPKDDKKAVNTQSGATYQDEKVTDPTGVLYITANSASGSKYYEFKEPNSQNYYEAVKQQFHVPTFSNVEVSDKDLTITTYRTDNMEITDRYTIEKSSVKTTQVVNGDTSKVLDAINNAADGANITVDVSGNKNVDKQLLDAIKGKNITLTFVQNNLQWSFNGKDLTGATKNLDMTVNVSGLNGSASANKDAIAAKAGNAGVTVVSFANNGQLPGKATVKAKLDSQWLSDPTNAKKSLFVYYYNEQTKKLENIASGLGVQDGSVQFDITHNSDYVIADKDISEPVAMSISDARAKASGKAILTGIVTNVVGSNVFMQDDKAGICLNNTPKAAVKKGDKITVTGDLSNYHSLIEITPKAATDVSVLSSNNTVTPKVLTISQINDSVQSQLIRIKDASLKDINTDASSTLVDATGTTVIYKMPALKDIAVGDKIDVIASVAQYGSTVELMVSDPSDITKAGQAEANAVIAKIDALPDTVTLADKPKVMDARDAYNSLTDAQKSMVTNVDKLAKAEQAITKLESDKAASDAVTAKINAIPANVTLADKPAVTDARNAYNALTDTQKSAVTNLDKLTSAEDAIKKLEAANSGNTNNNGSNTNTNTGSNTNTNNPGNTSSNTNTSGNSNGSTAATTNGTSTSSNGSSNGGTTSSSNATSNSTLSSIPKTGSIVSAGLLLVLGVIAIASGVMFLRKRNDSQVAEE</sequence>
<evidence type="ECO:0000259" key="8">
    <source>
        <dbReference type="Pfam" id="PF00746"/>
    </source>
</evidence>
<dbReference type="Pfam" id="PF00746">
    <property type="entry name" value="Gram_pos_anchor"/>
    <property type="match status" value="1"/>
</dbReference>
<dbReference type="Proteomes" id="UP000286268">
    <property type="component" value="Chromosome"/>
</dbReference>
<evidence type="ECO:0000256" key="3">
    <source>
        <dbReference type="ARBA" id="ARBA00022729"/>
    </source>
</evidence>
<dbReference type="Pfam" id="PF00149">
    <property type="entry name" value="Metallophos"/>
    <property type="match status" value="1"/>
</dbReference>
<dbReference type="Gene3D" id="3.60.21.10">
    <property type="match status" value="1"/>
</dbReference>
<feature type="transmembrane region" description="Helical" evidence="6">
    <location>
        <begin position="968"/>
        <end position="989"/>
    </location>
</feature>
<dbReference type="PANTHER" id="PTHR22953">
    <property type="entry name" value="ACID PHOSPHATASE RELATED"/>
    <property type="match status" value="1"/>
</dbReference>
<evidence type="ECO:0000256" key="6">
    <source>
        <dbReference type="SAM" id="Phobius"/>
    </source>
</evidence>
<dbReference type="InterPro" id="IPR008963">
    <property type="entry name" value="Purple_acid_Pase-like_N"/>
</dbReference>
<feature type="region of interest" description="Disordered" evidence="5">
    <location>
        <begin position="299"/>
        <end position="319"/>
    </location>
</feature>
<keyword evidence="6" id="KW-1133">Transmembrane helix</keyword>
<dbReference type="GO" id="GO:0003993">
    <property type="term" value="F:acid phosphatase activity"/>
    <property type="evidence" value="ECO:0007669"/>
    <property type="project" value="InterPro"/>
</dbReference>
<evidence type="ECO:0000256" key="4">
    <source>
        <dbReference type="ARBA" id="ARBA00023088"/>
    </source>
</evidence>
<reference evidence="10 11" key="1">
    <citation type="submission" date="2018-01" db="EMBL/GenBank/DDBJ databases">
        <title>Genome Sequencing and Assembly of Anaerobacter polyendosporus strain CT4.</title>
        <authorList>
            <person name="Tachaapaikoon C."/>
            <person name="Sutheeworapong S."/>
            <person name="Jenjaroenpun P."/>
            <person name="Wongsurawat T."/>
            <person name="Nookeaw I."/>
            <person name="Cheawchanlertfa P."/>
            <person name="Kosugi A."/>
            <person name="Cheevadhanarak S."/>
            <person name="Ratanakhanokchai K."/>
        </authorList>
    </citation>
    <scope>NUCLEOTIDE SEQUENCE [LARGE SCALE GENOMIC DNA]</scope>
    <source>
        <strain evidence="10 11">CT4</strain>
    </source>
</reference>
<keyword evidence="11" id="KW-1185">Reference proteome</keyword>
<proteinExistence type="predicted"/>
<evidence type="ECO:0008006" key="12">
    <source>
        <dbReference type="Google" id="ProtNLM"/>
    </source>
</evidence>
<dbReference type="GO" id="GO:0046872">
    <property type="term" value="F:metal ion binding"/>
    <property type="evidence" value="ECO:0007669"/>
    <property type="project" value="InterPro"/>
</dbReference>
<evidence type="ECO:0000259" key="7">
    <source>
        <dbReference type="Pfam" id="PF00149"/>
    </source>
</evidence>
<accession>A0A3R5UC36</accession>
<dbReference type="InterPro" id="IPR039331">
    <property type="entry name" value="PAPs-like"/>
</dbReference>
<name>A0A3R5UC36_9CLOT</name>
<feature type="compositionally biased region" description="Low complexity" evidence="5">
    <location>
        <begin position="885"/>
        <end position="958"/>
    </location>
</feature>
<keyword evidence="6" id="KW-0472">Membrane</keyword>
<dbReference type="InterPro" id="IPR004843">
    <property type="entry name" value="Calcineurin-like_PHP"/>
</dbReference>
<feature type="domain" description="Gram-positive cocci surface proteins LPxTG" evidence="8">
    <location>
        <begin position="955"/>
        <end position="994"/>
    </location>
</feature>
<evidence type="ECO:0000256" key="2">
    <source>
        <dbReference type="ARBA" id="ARBA00022525"/>
    </source>
</evidence>
<dbReference type="EMBL" id="CP025746">
    <property type="protein sequence ID" value="QAA35394.1"/>
    <property type="molecule type" value="Genomic_DNA"/>
</dbReference>
<organism evidence="10 11">
    <name type="scientific">Clostridium manihotivorum</name>
    <dbReference type="NCBI Taxonomy" id="2320868"/>
    <lineage>
        <taxon>Bacteria</taxon>
        <taxon>Bacillati</taxon>
        <taxon>Bacillota</taxon>
        <taxon>Clostridia</taxon>
        <taxon>Eubacteriales</taxon>
        <taxon>Clostridiaceae</taxon>
        <taxon>Clostridium</taxon>
    </lineage>
</organism>
<keyword evidence="6" id="KW-0812">Transmembrane</keyword>
<evidence type="ECO:0000313" key="11">
    <source>
        <dbReference type="Proteomes" id="UP000286268"/>
    </source>
</evidence>
<keyword evidence="2" id="KW-0964">Secreted</keyword>
<keyword evidence="1" id="KW-0134">Cell wall</keyword>
<dbReference type="InterPro" id="IPR029052">
    <property type="entry name" value="Metallo-depent_PP-like"/>
</dbReference>
<evidence type="ECO:0000259" key="9">
    <source>
        <dbReference type="Pfam" id="PF16656"/>
    </source>
</evidence>
<feature type="domain" description="Purple acid phosphatase N-terminal" evidence="9">
    <location>
        <begin position="1"/>
        <end position="82"/>
    </location>
</feature>
<dbReference type="KEGG" id="cmah:C1I91_24130"/>
<dbReference type="PANTHER" id="PTHR22953:SF153">
    <property type="entry name" value="PURPLE ACID PHOSPHATASE"/>
    <property type="match status" value="1"/>
</dbReference>
<evidence type="ECO:0000313" key="10">
    <source>
        <dbReference type="EMBL" id="QAA35394.1"/>
    </source>
</evidence>
<dbReference type="Pfam" id="PF16656">
    <property type="entry name" value="Pur_ac_phosph_N"/>
    <property type="match status" value="1"/>
</dbReference>
<dbReference type="OrthoDB" id="9809781at2"/>
<evidence type="ECO:0000256" key="5">
    <source>
        <dbReference type="SAM" id="MobiDB-lite"/>
    </source>
</evidence>
<protein>
    <recommendedName>
        <fullName evidence="12">LPXTG cell wall anchor domain-containing protein</fullName>
    </recommendedName>
</protein>
<keyword evidence="4" id="KW-0572">Peptidoglycan-anchor</keyword>
<dbReference type="AlphaFoldDB" id="A0A3R5UC36"/>
<dbReference type="InterPro" id="IPR019931">
    <property type="entry name" value="LPXTG_anchor"/>
</dbReference>